<dbReference type="InterPro" id="IPR001173">
    <property type="entry name" value="Glyco_trans_2-like"/>
</dbReference>
<sequence>MIDAMMRTGRIVVTCTSTHDRLESLFYAVTSILRQSVQPDVIYINLPKLSLRDRQGDAQGIIDIPEWLDHELIEARYMNTPGPYQKLISVYEVVSPNDLVITIDDNVIYQREWLAKVVTAAERYPNAVICGRARVISQNVLGRWKSYHRWPYVHHITYAFWILPVGCAGIAYRKSLLCEAFLRDRQCLPMASVNEDLWFRTASLLEGAYVYVDPKLNTGNIVLSNNELPIKAVPSLKSQSRLKRAWLAVKLSALGYFGAEIGKSDKAWRTVNQYLLHYCAMSDPFRDDIDEGRDRRIVKKKYPSRIK</sequence>
<dbReference type="Gene3D" id="3.90.550.10">
    <property type="entry name" value="Spore Coat Polysaccharide Biosynthesis Protein SpsA, Chain A"/>
    <property type="match status" value="1"/>
</dbReference>
<reference evidence="3 4" key="1">
    <citation type="submission" date="2020-08" db="EMBL/GenBank/DDBJ databases">
        <title>Genomic Encyclopedia of Type Strains, Phase III (KMG-III): the genomes of soil and plant-associated and newly described type strains.</title>
        <authorList>
            <person name="Whitman W."/>
        </authorList>
    </citation>
    <scope>NUCLEOTIDE SEQUENCE [LARGE SCALE GENOMIC DNA]</scope>
    <source>
        <strain evidence="3 4">CECT 7282</strain>
    </source>
</reference>
<comment type="caution">
    <text evidence="3">The sequence shown here is derived from an EMBL/GenBank/DDBJ whole genome shotgun (WGS) entry which is preliminary data.</text>
</comment>
<dbReference type="Pfam" id="PF00535">
    <property type="entry name" value="Glycos_transf_2"/>
    <property type="match status" value="1"/>
</dbReference>
<dbReference type="EMBL" id="JACHXP010000002">
    <property type="protein sequence ID" value="MBB3189404.1"/>
    <property type="molecule type" value="Genomic_DNA"/>
</dbReference>
<protein>
    <recommendedName>
        <fullName evidence="2">Glycosyltransferase 2-like domain-containing protein</fullName>
    </recommendedName>
</protein>
<keyword evidence="1" id="KW-0472">Membrane</keyword>
<gene>
    <name evidence="3" type="ORF">FHR94_000626</name>
</gene>
<keyword evidence="1" id="KW-0812">Transmembrane</keyword>
<dbReference type="SUPFAM" id="SSF53448">
    <property type="entry name" value="Nucleotide-diphospho-sugar transferases"/>
    <property type="match status" value="1"/>
</dbReference>
<proteinExistence type="predicted"/>
<name>A0A839V9M4_9GAMM</name>
<dbReference type="AlphaFoldDB" id="A0A839V9M4"/>
<evidence type="ECO:0000313" key="3">
    <source>
        <dbReference type="EMBL" id="MBB3189404.1"/>
    </source>
</evidence>
<keyword evidence="1" id="KW-1133">Transmembrane helix</keyword>
<feature type="domain" description="Glycosyltransferase 2-like" evidence="2">
    <location>
        <begin position="97"/>
        <end position="171"/>
    </location>
</feature>
<organism evidence="3 4">
    <name type="scientific">Halomonas cerina</name>
    <dbReference type="NCBI Taxonomy" id="447424"/>
    <lineage>
        <taxon>Bacteria</taxon>
        <taxon>Pseudomonadati</taxon>
        <taxon>Pseudomonadota</taxon>
        <taxon>Gammaproteobacteria</taxon>
        <taxon>Oceanospirillales</taxon>
        <taxon>Halomonadaceae</taxon>
        <taxon>Halomonas</taxon>
    </lineage>
</organism>
<evidence type="ECO:0000256" key="1">
    <source>
        <dbReference type="SAM" id="Phobius"/>
    </source>
</evidence>
<dbReference type="RefSeq" id="WP_183324157.1">
    <property type="nucleotide sequence ID" value="NZ_JACHXP010000002.1"/>
</dbReference>
<dbReference type="InterPro" id="IPR029044">
    <property type="entry name" value="Nucleotide-diphossugar_trans"/>
</dbReference>
<dbReference type="Proteomes" id="UP000547614">
    <property type="component" value="Unassembled WGS sequence"/>
</dbReference>
<keyword evidence="4" id="KW-1185">Reference proteome</keyword>
<evidence type="ECO:0000259" key="2">
    <source>
        <dbReference type="Pfam" id="PF00535"/>
    </source>
</evidence>
<accession>A0A839V9M4</accession>
<evidence type="ECO:0000313" key="4">
    <source>
        <dbReference type="Proteomes" id="UP000547614"/>
    </source>
</evidence>
<feature type="transmembrane region" description="Helical" evidence="1">
    <location>
        <begin position="152"/>
        <end position="172"/>
    </location>
</feature>